<dbReference type="AlphaFoldDB" id="A0A1R0H733"/>
<keyword evidence="2" id="KW-0378">Hydrolase</keyword>
<dbReference type="EMBL" id="LSSL01000280">
    <property type="protein sequence ID" value="OLY84985.1"/>
    <property type="molecule type" value="Genomic_DNA"/>
</dbReference>
<feature type="domain" description="Peptidase S1" evidence="1">
    <location>
        <begin position="1"/>
        <end position="202"/>
    </location>
</feature>
<dbReference type="Gene3D" id="2.40.10.10">
    <property type="entry name" value="Trypsin-like serine proteases"/>
    <property type="match status" value="2"/>
</dbReference>
<gene>
    <name evidence="2" type="ORF">AYI68_g841</name>
</gene>
<dbReference type="PROSITE" id="PS50240">
    <property type="entry name" value="TRYPSIN_DOM"/>
    <property type="match status" value="1"/>
</dbReference>
<dbReference type="Proteomes" id="UP000187455">
    <property type="component" value="Unassembled WGS sequence"/>
</dbReference>
<keyword evidence="3" id="KW-1185">Reference proteome</keyword>
<protein>
    <submittedName>
        <fullName evidence="2">Transmembrane protease serine 3</fullName>
    </submittedName>
</protein>
<comment type="caution">
    <text evidence="2">The sequence shown here is derived from an EMBL/GenBank/DDBJ whole genome shotgun (WGS) entry which is preliminary data.</text>
</comment>
<dbReference type="PANTHER" id="PTHR24260:SF136">
    <property type="entry name" value="GH08193P-RELATED"/>
    <property type="match status" value="1"/>
</dbReference>
<dbReference type="OrthoDB" id="6380398at2759"/>
<dbReference type="SMART" id="SM00020">
    <property type="entry name" value="Tryp_SPc"/>
    <property type="match status" value="1"/>
</dbReference>
<organism evidence="2 3">
    <name type="scientific">Smittium mucronatum</name>
    <dbReference type="NCBI Taxonomy" id="133383"/>
    <lineage>
        <taxon>Eukaryota</taxon>
        <taxon>Fungi</taxon>
        <taxon>Fungi incertae sedis</taxon>
        <taxon>Zoopagomycota</taxon>
        <taxon>Kickxellomycotina</taxon>
        <taxon>Harpellomycetes</taxon>
        <taxon>Harpellales</taxon>
        <taxon>Legeriomycetaceae</taxon>
        <taxon>Smittium</taxon>
    </lineage>
</organism>
<dbReference type="InterPro" id="IPR043504">
    <property type="entry name" value="Peptidase_S1_PA_chymotrypsin"/>
</dbReference>
<dbReference type="InterPro" id="IPR009003">
    <property type="entry name" value="Peptidase_S1_PA"/>
</dbReference>
<evidence type="ECO:0000313" key="2">
    <source>
        <dbReference type="EMBL" id="OLY84985.1"/>
    </source>
</evidence>
<dbReference type="GO" id="GO:0006508">
    <property type="term" value="P:proteolysis"/>
    <property type="evidence" value="ECO:0007669"/>
    <property type="project" value="UniProtKB-KW"/>
</dbReference>
<sequence length="272" mass="28986">MFYSSNERTPPSSMYVSVGSLNNAADNPNVYEVLNTMPHPAYSPDTLANDIAIITYDPVGADSIPCAKIYSSDVTDNLPVMTAGWGATSNIAGSNSDVLLSVPLQISSLKICSNLYPLWKSNNGSLICTAVVNGQDTCFGDSGGPLVFSGVSPMPIIGLTSFGVNLSSDPMSGVKHQCGSSNGTGYYTHIINYIDWIVSSTKLNKDSLIYMEQPANGSLNYPYGYAAFSSSKSVENSTKNSSTSFAAKSSKICLLYHFISQAALVLSIMYLY</sequence>
<dbReference type="SUPFAM" id="SSF50494">
    <property type="entry name" value="Trypsin-like serine proteases"/>
    <property type="match status" value="1"/>
</dbReference>
<dbReference type="InterPro" id="IPR051333">
    <property type="entry name" value="CLIP_Serine_Protease"/>
</dbReference>
<keyword evidence="2" id="KW-0812">Transmembrane</keyword>
<dbReference type="PROSITE" id="PS00135">
    <property type="entry name" value="TRYPSIN_SER"/>
    <property type="match status" value="1"/>
</dbReference>
<evidence type="ECO:0000259" key="1">
    <source>
        <dbReference type="PROSITE" id="PS50240"/>
    </source>
</evidence>
<dbReference type="PANTHER" id="PTHR24260">
    <property type="match status" value="1"/>
</dbReference>
<proteinExistence type="predicted"/>
<keyword evidence="2" id="KW-0645">Protease</keyword>
<dbReference type="Pfam" id="PF00089">
    <property type="entry name" value="Trypsin"/>
    <property type="match status" value="1"/>
</dbReference>
<dbReference type="InterPro" id="IPR001254">
    <property type="entry name" value="Trypsin_dom"/>
</dbReference>
<keyword evidence="2" id="KW-0472">Membrane</keyword>
<evidence type="ECO:0000313" key="3">
    <source>
        <dbReference type="Proteomes" id="UP000187455"/>
    </source>
</evidence>
<dbReference type="STRING" id="133383.A0A1R0H733"/>
<accession>A0A1R0H733</accession>
<reference evidence="2 3" key="1">
    <citation type="journal article" date="2016" name="Mol. Biol. Evol.">
        <title>Genome-Wide Survey of Gut Fungi (Harpellales) Reveals the First Horizontally Transferred Ubiquitin Gene from a Mosquito Host.</title>
        <authorList>
            <person name="Wang Y."/>
            <person name="White M.M."/>
            <person name="Kvist S."/>
            <person name="Moncalvo J.M."/>
        </authorList>
    </citation>
    <scope>NUCLEOTIDE SEQUENCE [LARGE SCALE GENOMIC DNA]</scope>
    <source>
        <strain evidence="2 3">ALG-7-W6</strain>
    </source>
</reference>
<dbReference type="InterPro" id="IPR033116">
    <property type="entry name" value="TRYPSIN_SER"/>
</dbReference>
<dbReference type="GO" id="GO:0004252">
    <property type="term" value="F:serine-type endopeptidase activity"/>
    <property type="evidence" value="ECO:0007669"/>
    <property type="project" value="InterPro"/>
</dbReference>
<name>A0A1R0H733_9FUNG</name>